<evidence type="ECO:0000313" key="3">
    <source>
        <dbReference type="EMBL" id="KKN95720.1"/>
    </source>
</evidence>
<proteinExistence type="predicted"/>
<evidence type="ECO:0000256" key="2">
    <source>
        <dbReference type="SAM" id="MobiDB-lite"/>
    </source>
</evidence>
<protein>
    <submittedName>
        <fullName evidence="3">Uncharacterized protein</fullName>
    </submittedName>
</protein>
<keyword evidence="1" id="KW-0175">Coiled coil</keyword>
<evidence type="ECO:0000256" key="1">
    <source>
        <dbReference type="SAM" id="Coils"/>
    </source>
</evidence>
<feature type="compositionally biased region" description="Basic residues" evidence="2">
    <location>
        <begin position="1"/>
        <end position="11"/>
    </location>
</feature>
<feature type="compositionally biased region" description="Basic residues" evidence="2">
    <location>
        <begin position="36"/>
        <end position="45"/>
    </location>
</feature>
<sequence length="278" mass="31607">MSKRTRPHYQKSQKGNVSKRGSPKGKVTHNISINPRKWRKKKTAPTRHGTELIVTKEYAQALADINGQILDINKEINDYQRRGEATPQGLLDDKAKLKQEILQIREDVQEELDSHPINNVEMRENLSTSEIIDAVEEKQKPIILEKLEATKVRREHEKTGKKAKEAEAKKKKEGVSVSVTALKTSTKSMTPDQIHNINSVVVAIRDDGHFGTFDRRNSKQFTDIKTALEKTSLTQQMIKDLKADEHLAVSYNEKSKKFGYAIDKDVSKAKDQAKSRAR</sequence>
<accession>A0A0F9URF6</accession>
<feature type="region of interest" description="Disordered" evidence="2">
    <location>
        <begin position="1"/>
        <end position="47"/>
    </location>
</feature>
<gene>
    <name evidence="3" type="ORF">LCGC14_0175890</name>
</gene>
<name>A0A0F9URF6_9ZZZZ</name>
<dbReference type="AlphaFoldDB" id="A0A0F9URF6"/>
<comment type="caution">
    <text evidence="3">The sequence shown here is derived from an EMBL/GenBank/DDBJ whole genome shotgun (WGS) entry which is preliminary data.</text>
</comment>
<reference evidence="3" key="1">
    <citation type="journal article" date="2015" name="Nature">
        <title>Complex archaea that bridge the gap between prokaryotes and eukaryotes.</title>
        <authorList>
            <person name="Spang A."/>
            <person name="Saw J.H."/>
            <person name="Jorgensen S.L."/>
            <person name="Zaremba-Niedzwiedzka K."/>
            <person name="Martijn J."/>
            <person name="Lind A.E."/>
            <person name="van Eijk R."/>
            <person name="Schleper C."/>
            <person name="Guy L."/>
            <person name="Ettema T.J."/>
        </authorList>
    </citation>
    <scope>NUCLEOTIDE SEQUENCE</scope>
</reference>
<organism evidence="3">
    <name type="scientific">marine sediment metagenome</name>
    <dbReference type="NCBI Taxonomy" id="412755"/>
    <lineage>
        <taxon>unclassified sequences</taxon>
        <taxon>metagenomes</taxon>
        <taxon>ecological metagenomes</taxon>
    </lineage>
</organism>
<dbReference type="EMBL" id="LAZR01000069">
    <property type="protein sequence ID" value="KKN95720.1"/>
    <property type="molecule type" value="Genomic_DNA"/>
</dbReference>
<feature type="coiled-coil region" evidence="1">
    <location>
        <begin position="62"/>
        <end position="114"/>
    </location>
</feature>